<name>A0A0P0FTU5_9BACE</name>
<protein>
    <submittedName>
        <fullName evidence="3">Smalltalk protein</fullName>
    </submittedName>
</protein>
<dbReference type="AlphaFoldDB" id="A0A0P0FTU5"/>
<dbReference type="EMBL" id="JAVSNH010000001">
    <property type="protein sequence ID" value="MDT4511505.1"/>
    <property type="molecule type" value="Genomic_DNA"/>
</dbReference>
<gene>
    <name evidence="2" type="ORF">BcellWH2_00481</name>
    <name evidence="3" type="ORF">F2Y86_21745</name>
    <name evidence="4" type="ORF">RO785_10990</name>
</gene>
<dbReference type="Pfam" id="PF20096">
    <property type="entry name" value="DUF6486"/>
    <property type="match status" value="1"/>
</dbReference>
<reference evidence="3 6" key="2">
    <citation type="journal article" date="2019" name="Nat. Med.">
        <title>A library of human gut bacterial isolates paired with longitudinal multiomics data enables mechanistic microbiome research.</title>
        <authorList>
            <person name="Poyet M."/>
            <person name="Groussin M."/>
            <person name="Gibbons S.M."/>
            <person name="Avila-Pacheco J."/>
            <person name="Jiang X."/>
            <person name="Kearney S.M."/>
            <person name="Perrotta A.R."/>
            <person name="Berdy B."/>
            <person name="Zhao S."/>
            <person name="Lieberman T.D."/>
            <person name="Swanson P.K."/>
            <person name="Smith M."/>
            <person name="Roesemann S."/>
            <person name="Alexander J.E."/>
            <person name="Rich S.A."/>
            <person name="Livny J."/>
            <person name="Vlamakis H."/>
            <person name="Clish C."/>
            <person name="Bullock K."/>
            <person name="Deik A."/>
            <person name="Scott J."/>
            <person name="Pierce K.A."/>
            <person name="Xavier R.J."/>
            <person name="Alm E.J."/>
        </authorList>
    </citation>
    <scope>NUCLEOTIDE SEQUENCE [LARGE SCALE GENOMIC DNA]</scope>
    <source>
        <strain evidence="3 6">BIOML-A7</strain>
    </source>
</reference>
<sequence>MKKTSWNMILKVIIAVVTAIAGVIGVQAMTQV</sequence>
<keyword evidence="1" id="KW-1133">Transmembrane helix</keyword>
<evidence type="ECO:0000256" key="1">
    <source>
        <dbReference type="SAM" id="Phobius"/>
    </source>
</evidence>
<dbReference type="Proteomes" id="UP000061809">
    <property type="component" value="Chromosome"/>
</dbReference>
<dbReference type="InterPro" id="IPR045505">
    <property type="entry name" value="DUF6486"/>
</dbReference>
<dbReference type="PATRIC" id="fig|246787.4.peg.501"/>
<dbReference type="EMBL" id="CP012801">
    <property type="protein sequence ID" value="ALJ57749.1"/>
    <property type="molecule type" value="Genomic_DNA"/>
</dbReference>
<reference evidence="4" key="3">
    <citation type="submission" date="2023-08" db="EMBL/GenBank/DDBJ databases">
        <title>Reintroducing virulent viruses to syntetic microbiomes.</title>
        <authorList>
            <person name="Wilde J."/>
            <person name="Boyes R."/>
            <person name="Robinson A.V."/>
            <person name="Daisley B.A."/>
            <person name="Allen-Vercoe E."/>
        </authorList>
    </citation>
    <scope>NUCLEOTIDE SEQUENCE</scope>
    <source>
        <strain evidence="4">225I_12FAA</strain>
    </source>
</reference>
<feature type="transmembrane region" description="Helical" evidence="1">
    <location>
        <begin position="12"/>
        <end position="30"/>
    </location>
</feature>
<dbReference type="Proteomes" id="UP001266995">
    <property type="component" value="Unassembled WGS sequence"/>
</dbReference>
<evidence type="ECO:0000313" key="5">
    <source>
        <dbReference type="Proteomes" id="UP000061809"/>
    </source>
</evidence>
<dbReference type="RefSeq" id="WP_149950450.1">
    <property type="nucleotide sequence ID" value="NZ_CAXSKE010000002.1"/>
</dbReference>
<evidence type="ECO:0000313" key="4">
    <source>
        <dbReference type="EMBL" id="MDT4511505.1"/>
    </source>
</evidence>
<accession>A0A0P0FTU5</accession>
<organism evidence="2 5">
    <name type="scientific">Bacteroides cellulosilyticus</name>
    <dbReference type="NCBI Taxonomy" id="246787"/>
    <lineage>
        <taxon>Bacteria</taxon>
        <taxon>Pseudomonadati</taxon>
        <taxon>Bacteroidota</taxon>
        <taxon>Bacteroidia</taxon>
        <taxon>Bacteroidales</taxon>
        <taxon>Bacteroidaceae</taxon>
        <taxon>Bacteroides</taxon>
    </lineage>
</organism>
<dbReference type="KEGG" id="bcel:BcellWH2_00481"/>
<evidence type="ECO:0000313" key="2">
    <source>
        <dbReference type="EMBL" id="ALJ57749.1"/>
    </source>
</evidence>
<dbReference type="Proteomes" id="UP000325055">
    <property type="component" value="Unassembled WGS sequence"/>
</dbReference>
<keyword evidence="1" id="KW-0472">Membrane</keyword>
<evidence type="ECO:0000313" key="3">
    <source>
        <dbReference type="EMBL" id="KAA5404559.1"/>
    </source>
</evidence>
<evidence type="ECO:0000313" key="6">
    <source>
        <dbReference type="Proteomes" id="UP000325055"/>
    </source>
</evidence>
<keyword evidence="1" id="KW-0812">Transmembrane</keyword>
<dbReference type="NCBIfam" id="NF033879">
    <property type="entry name" value="smalltalk"/>
    <property type="match status" value="1"/>
</dbReference>
<reference evidence="2 5" key="1">
    <citation type="journal article" date="2015" name="Science">
        <title>Genetic determinants of in vivo fitness and diet responsiveness in multiple human gut Bacteroides.</title>
        <authorList>
            <person name="Wu M."/>
            <person name="McNulty N.P."/>
            <person name="Rodionov D.A."/>
            <person name="Khoroshkin M.S."/>
            <person name="Griffin N.W."/>
            <person name="Cheng J."/>
            <person name="Latreille P."/>
            <person name="Kerstetter R.A."/>
            <person name="Terrapon N."/>
            <person name="Henrissat B."/>
            <person name="Osterman A.L."/>
            <person name="Gordon J.I."/>
        </authorList>
    </citation>
    <scope>NUCLEOTIDE SEQUENCE [LARGE SCALE GENOMIC DNA]</scope>
    <source>
        <strain evidence="2 5">WH2</strain>
    </source>
</reference>
<proteinExistence type="predicted"/>
<dbReference type="EMBL" id="VVYW01000022">
    <property type="protein sequence ID" value="KAA5404559.1"/>
    <property type="molecule type" value="Genomic_DNA"/>
</dbReference>